<dbReference type="EMBL" id="QGHA01000003">
    <property type="protein sequence ID" value="PWK78040.1"/>
    <property type="molecule type" value="Genomic_DNA"/>
</dbReference>
<keyword evidence="5" id="KW-1185">Reference proteome</keyword>
<feature type="modified residue" description="4-aspartylphosphate" evidence="1">
    <location>
        <position position="55"/>
    </location>
</feature>
<dbReference type="SMART" id="SM00448">
    <property type="entry name" value="REC"/>
    <property type="match status" value="1"/>
</dbReference>
<dbReference type="InterPro" id="IPR011006">
    <property type="entry name" value="CheY-like_superfamily"/>
</dbReference>
<dbReference type="Proteomes" id="UP000245678">
    <property type="component" value="Unassembled WGS sequence"/>
</dbReference>
<dbReference type="Pfam" id="PF00072">
    <property type="entry name" value="Response_reg"/>
    <property type="match status" value="1"/>
</dbReference>
<evidence type="ECO:0000256" key="1">
    <source>
        <dbReference type="PROSITE-ProRule" id="PRU00169"/>
    </source>
</evidence>
<feature type="domain" description="Response regulatory" evidence="2">
    <location>
        <begin position="4"/>
        <end position="115"/>
    </location>
</feature>
<dbReference type="Gene3D" id="3.40.50.2300">
    <property type="match status" value="1"/>
</dbReference>
<dbReference type="GO" id="GO:0000156">
    <property type="term" value="F:phosphorelay response regulator activity"/>
    <property type="evidence" value="ECO:0007669"/>
    <property type="project" value="InterPro"/>
</dbReference>
<dbReference type="PROSITE" id="PS50930">
    <property type="entry name" value="HTH_LYTTR"/>
    <property type="match status" value="1"/>
</dbReference>
<accession>A0A316HDH3</accession>
<name>A0A316HDH3_9SPHI</name>
<dbReference type="InterPro" id="IPR046947">
    <property type="entry name" value="LytR-like"/>
</dbReference>
<comment type="caution">
    <text evidence="4">The sequence shown here is derived from an EMBL/GenBank/DDBJ whole genome shotgun (WGS) entry which is preliminary data.</text>
</comment>
<dbReference type="PROSITE" id="PS50110">
    <property type="entry name" value="RESPONSE_REGULATORY"/>
    <property type="match status" value="1"/>
</dbReference>
<feature type="domain" description="HTH LytTR-type" evidence="3">
    <location>
        <begin position="140"/>
        <end position="238"/>
    </location>
</feature>
<dbReference type="PANTHER" id="PTHR37299:SF1">
    <property type="entry name" value="STAGE 0 SPORULATION PROTEIN A HOMOLOG"/>
    <property type="match status" value="1"/>
</dbReference>
<proteinExistence type="predicted"/>
<dbReference type="InterPro" id="IPR001789">
    <property type="entry name" value="Sig_transdc_resp-reg_receiver"/>
</dbReference>
<dbReference type="SUPFAM" id="SSF52172">
    <property type="entry name" value="CheY-like"/>
    <property type="match status" value="1"/>
</dbReference>
<dbReference type="GO" id="GO:0003677">
    <property type="term" value="F:DNA binding"/>
    <property type="evidence" value="ECO:0007669"/>
    <property type="project" value="InterPro"/>
</dbReference>
<protein>
    <submittedName>
        <fullName evidence="4">LytTR family two component transcriptional regulator</fullName>
    </submittedName>
</protein>
<dbReference type="RefSeq" id="WP_109607642.1">
    <property type="nucleotide sequence ID" value="NZ_QGHA01000003.1"/>
</dbReference>
<dbReference type="AlphaFoldDB" id="A0A316HDH3"/>
<dbReference type="PANTHER" id="PTHR37299">
    <property type="entry name" value="TRANSCRIPTIONAL REGULATOR-RELATED"/>
    <property type="match status" value="1"/>
</dbReference>
<evidence type="ECO:0000259" key="2">
    <source>
        <dbReference type="PROSITE" id="PS50110"/>
    </source>
</evidence>
<keyword evidence="1" id="KW-0597">Phosphoprotein</keyword>
<evidence type="ECO:0000313" key="4">
    <source>
        <dbReference type="EMBL" id="PWK78040.1"/>
    </source>
</evidence>
<dbReference type="SMART" id="SM00850">
    <property type="entry name" value="LytTR"/>
    <property type="match status" value="1"/>
</dbReference>
<gene>
    <name evidence="4" type="ORF">LX99_01880</name>
</gene>
<sequence length="239" mass="27189">MSLRCLIIDDKPLAIDILADYVHKTPFLELVGSTLNPIEGLGILRDQKVDLVFLDIQMPELTGLQFMKIAGKQCLVILTTAYADYALDGYEHDVVDYLLKPIAFDRFYRAAEKALKQLSPPSTSAYVQPIPATKTATEYLFVKTEHRIQRVTLRDVLYVEGVQNYVSIHTADARIMSLQTLKNLEEQLPAGDFMRVHRSFIINLRHITFVERGRIFIGDTVIPIGDKYRDDLYKIIGAN</sequence>
<evidence type="ECO:0000259" key="3">
    <source>
        <dbReference type="PROSITE" id="PS50930"/>
    </source>
</evidence>
<organism evidence="4 5">
    <name type="scientific">Mucilaginibacter oryzae</name>
    <dbReference type="NCBI Taxonomy" id="468058"/>
    <lineage>
        <taxon>Bacteria</taxon>
        <taxon>Pseudomonadati</taxon>
        <taxon>Bacteroidota</taxon>
        <taxon>Sphingobacteriia</taxon>
        <taxon>Sphingobacteriales</taxon>
        <taxon>Sphingobacteriaceae</taxon>
        <taxon>Mucilaginibacter</taxon>
    </lineage>
</organism>
<dbReference type="Pfam" id="PF04397">
    <property type="entry name" value="LytTR"/>
    <property type="match status" value="1"/>
</dbReference>
<evidence type="ECO:0000313" key="5">
    <source>
        <dbReference type="Proteomes" id="UP000245678"/>
    </source>
</evidence>
<dbReference type="InterPro" id="IPR007492">
    <property type="entry name" value="LytTR_DNA-bd_dom"/>
</dbReference>
<dbReference type="Gene3D" id="2.40.50.1020">
    <property type="entry name" value="LytTr DNA-binding domain"/>
    <property type="match status" value="1"/>
</dbReference>
<reference evidence="4 5" key="1">
    <citation type="submission" date="2018-05" db="EMBL/GenBank/DDBJ databases">
        <title>Genomic Encyclopedia of Archaeal and Bacterial Type Strains, Phase II (KMG-II): from individual species to whole genera.</title>
        <authorList>
            <person name="Goeker M."/>
        </authorList>
    </citation>
    <scope>NUCLEOTIDE SEQUENCE [LARGE SCALE GENOMIC DNA]</scope>
    <source>
        <strain evidence="4 5">DSM 19975</strain>
    </source>
</reference>